<dbReference type="EMBL" id="CAJOBG010009762">
    <property type="protein sequence ID" value="CAF4273033.1"/>
    <property type="molecule type" value="Genomic_DNA"/>
</dbReference>
<dbReference type="EMBL" id="CAJOBI010149898">
    <property type="protein sequence ID" value="CAF4806634.1"/>
    <property type="molecule type" value="Genomic_DNA"/>
</dbReference>
<dbReference type="Proteomes" id="UP000663866">
    <property type="component" value="Unassembled WGS sequence"/>
</dbReference>
<evidence type="ECO:0000313" key="3">
    <source>
        <dbReference type="EMBL" id="CAF4273033.1"/>
    </source>
</evidence>
<evidence type="ECO:0000313" key="1">
    <source>
        <dbReference type="EMBL" id="CAF1590899.1"/>
    </source>
</evidence>
<evidence type="ECO:0000313" key="8">
    <source>
        <dbReference type="Proteomes" id="UP000663866"/>
    </source>
</evidence>
<evidence type="ECO:0000313" key="6">
    <source>
        <dbReference type="EMBL" id="CAF4806634.1"/>
    </source>
</evidence>
<dbReference type="GO" id="GO:0003676">
    <property type="term" value="F:nucleic acid binding"/>
    <property type="evidence" value="ECO:0007669"/>
    <property type="project" value="InterPro"/>
</dbReference>
<evidence type="ECO:0000313" key="4">
    <source>
        <dbReference type="EMBL" id="CAF4278263.1"/>
    </source>
</evidence>
<dbReference type="EMBL" id="CAJNRF010017577">
    <property type="protein sequence ID" value="CAF2233932.1"/>
    <property type="molecule type" value="Genomic_DNA"/>
</dbReference>
<dbReference type="Gene3D" id="3.30.420.10">
    <property type="entry name" value="Ribonuclease H-like superfamily/Ribonuclease H"/>
    <property type="match status" value="1"/>
</dbReference>
<keyword evidence="8" id="KW-1185">Reference proteome</keyword>
<organism evidence="4 7">
    <name type="scientific">Rotaria magnacalcarata</name>
    <dbReference type="NCBI Taxonomy" id="392030"/>
    <lineage>
        <taxon>Eukaryota</taxon>
        <taxon>Metazoa</taxon>
        <taxon>Spiralia</taxon>
        <taxon>Gnathifera</taxon>
        <taxon>Rotifera</taxon>
        <taxon>Eurotatoria</taxon>
        <taxon>Bdelloidea</taxon>
        <taxon>Philodinida</taxon>
        <taxon>Philodinidae</taxon>
        <taxon>Rotaria</taxon>
    </lineage>
</organism>
<dbReference type="EMBL" id="CAJNOW010010949">
    <property type="protein sequence ID" value="CAF1590899.1"/>
    <property type="molecule type" value="Genomic_DNA"/>
</dbReference>
<dbReference type="Proteomes" id="UP000663834">
    <property type="component" value="Unassembled WGS sequence"/>
</dbReference>
<reference evidence="4" key="1">
    <citation type="submission" date="2021-02" db="EMBL/GenBank/DDBJ databases">
        <authorList>
            <person name="Nowell W R."/>
        </authorList>
    </citation>
    <scope>NUCLEOTIDE SEQUENCE</scope>
</reference>
<dbReference type="Proteomes" id="UP000663856">
    <property type="component" value="Unassembled WGS sequence"/>
</dbReference>
<dbReference type="Proteomes" id="UP000676336">
    <property type="component" value="Unassembled WGS sequence"/>
</dbReference>
<dbReference type="OrthoDB" id="10062878at2759"/>
<dbReference type="AlphaFoldDB" id="A0A820GDG8"/>
<evidence type="ECO:0000313" key="5">
    <source>
        <dbReference type="EMBL" id="CAF4318913.1"/>
    </source>
</evidence>
<dbReference type="InterPro" id="IPR036397">
    <property type="entry name" value="RNaseH_sf"/>
</dbReference>
<name>A0A820GDG8_9BILA</name>
<gene>
    <name evidence="5" type="ORF">GIL414_LOCUS26619</name>
    <name evidence="1" type="ORF">KQP761_LOCUS21179</name>
    <name evidence="3" type="ORF">OVN521_LOCUS30204</name>
    <name evidence="6" type="ORF">SMN809_LOCUS47414</name>
    <name evidence="4" type="ORF">UXM345_LOCUS32196</name>
    <name evidence="2" type="ORF">WKI299_LOCUS36166</name>
</gene>
<sequence length="225" mass="26070">MLSNDGYRDIKWKLDNVTKNLSGQQRHNYKRSLRQQIKEHEYATKFSPSEPLPYIPYYINRTTTAPCLRQLIQAATASSEYTLDTESMNIYKEGNQLTLIQLQIFLPHNSSCAIIIEVCHLPNENHICSKDELKPFVIFKLFSNEQLDCMNPINLQEQFKLFWNKQHRHKSNTSSSSHASNNICHCETCIGIGTSELWSLQNSIAFTFNEYLSKQLTNQNFNIGT</sequence>
<proteinExistence type="predicted"/>
<dbReference type="Proteomes" id="UP000681720">
    <property type="component" value="Unassembled WGS sequence"/>
</dbReference>
<protein>
    <submittedName>
        <fullName evidence="4">Uncharacterized protein</fullName>
    </submittedName>
</protein>
<accession>A0A820GDG8</accession>
<evidence type="ECO:0000313" key="2">
    <source>
        <dbReference type="EMBL" id="CAF2233932.1"/>
    </source>
</evidence>
<dbReference type="EMBL" id="CAJOBF010009617">
    <property type="protein sequence ID" value="CAF4278263.1"/>
    <property type="molecule type" value="Genomic_DNA"/>
</dbReference>
<dbReference type="EMBL" id="CAJOBJ010039579">
    <property type="protein sequence ID" value="CAF4318913.1"/>
    <property type="molecule type" value="Genomic_DNA"/>
</dbReference>
<evidence type="ECO:0000313" key="7">
    <source>
        <dbReference type="Proteomes" id="UP000663842"/>
    </source>
</evidence>
<dbReference type="Proteomes" id="UP000663842">
    <property type="component" value="Unassembled WGS sequence"/>
</dbReference>
<comment type="caution">
    <text evidence="4">The sequence shown here is derived from an EMBL/GenBank/DDBJ whole genome shotgun (WGS) entry which is preliminary data.</text>
</comment>